<dbReference type="OrthoDB" id="343092at2759"/>
<evidence type="ECO:0000256" key="7">
    <source>
        <dbReference type="ARBA" id="ARBA00022801"/>
    </source>
</evidence>
<comment type="subcellular location">
    <subcellularLocation>
        <location evidence="2">Nucleus</location>
    </subcellularLocation>
</comment>
<dbReference type="GO" id="GO:0046872">
    <property type="term" value="F:metal ion binding"/>
    <property type="evidence" value="ECO:0007669"/>
    <property type="project" value="UniProtKB-KW"/>
</dbReference>
<accession>A0A161HIA9</accession>
<organism evidence="14 15">
    <name type="scientific">Sugiyamaella lignohabitans</name>
    <dbReference type="NCBI Taxonomy" id="796027"/>
    <lineage>
        <taxon>Eukaryota</taxon>
        <taxon>Fungi</taxon>
        <taxon>Dikarya</taxon>
        <taxon>Ascomycota</taxon>
        <taxon>Saccharomycotina</taxon>
        <taxon>Dipodascomycetes</taxon>
        <taxon>Dipodascales</taxon>
        <taxon>Trichomonascaceae</taxon>
        <taxon>Sugiyamaella</taxon>
    </lineage>
</organism>
<keyword evidence="4" id="KW-0479">Metal-binding</keyword>
<dbReference type="Gene3D" id="3.40.50.10130">
    <property type="match status" value="1"/>
</dbReference>
<evidence type="ECO:0000256" key="5">
    <source>
        <dbReference type="ARBA" id="ARBA00022759"/>
    </source>
</evidence>
<sequence length="391" mass="43911">MKESNSGDCLGETRELGTEEEPEPRSAKMTKSAAAKLQKKEAAERKKAERLASKMAAEAEKKRKKELDEANRKKSSRSSCAKEIIIKFGKDFAKSELGSVIKQQSEELGCDIKEVDRAEESENGIYYSITFDRKVTNRFDPEQDMYVPIPLEIKPENVVVIYMEGKKAVDIFLNTDKKKQHLETIDAAYREYQVLYIIEGLHAQLKKADLELDKKFADRVRQLVAGQATAVEATTNIISDRPSKIAWDSLIELEITKNCRLCHTKSREESAEMILGFAMDIGSRHYKARELLASETLDMIGTVRSGTSIQDTLSKSLEQIKYVTPVVSKSVASVYNNMFGLMESIDKRGTEALEGLRKESGTRSTKVVGSSLAKSICKILQSKDPDQYLQL</sequence>
<keyword evidence="6" id="KW-0227">DNA damage</keyword>
<evidence type="ECO:0000313" key="15">
    <source>
        <dbReference type="Proteomes" id="UP000189580"/>
    </source>
</evidence>
<feature type="compositionally biased region" description="Basic and acidic residues" evidence="13">
    <location>
        <begin position="38"/>
        <end position="72"/>
    </location>
</feature>
<dbReference type="GO" id="GO:0005634">
    <property type="term" value="C:nucleus"/>
    <property type="evidence" value="ECO:0007669"/>
    <property type="project" value="UniProtKB-SubCell"/>
</dbReference>
<proteinExistence type="predicted"/>
<keyword evidence="12" id="KW-0469">Meiosis</keyword>
<keyword evidence="7" id="KW-0378">Hydrolase</keyword>
<dbReference type="GO" id="GO:0048476">
    <property type="term" value="C:Holliday junction resolvase complex"/>
    <property type="evidence" value="ECO:0007669"/>
    <property type="project" value="InterPro"/>
</dbReference>
<evidence type="ECO:0000313" key="14">
    <source>
        <dbReference type="EMBL" id="ANB12167.1"/>
    </source>
</evidence>
<evidence type="ECO:0000256" key="11">
    <source>
        <dbReference type="ARBA" id="ARBA00023242"/>
    </source>
</evidence>
<feature type="region of interest" description="Disordered" evidence="13">
    <location>
        <begin position="1"/>
        <end position="73"/>
    </location>
</feature>
<dbReference type="Proteomes" id="UP000189580">
    <property type="component" value="Chromosome a"/>
</dbReference>
<keyword evidence="11" id="KW-0539">Nucleus</keyword>
<dbReference type="PANTHER" id="PTHR21077">
    <property type="entry name" value="EME1 PROTEIN"/>
    <property type="match status" value="1"/>
</dbReference>
<dbReference type="GO" id="GO:0031297">
    <property type="term" value="P:replication fork processing"/>
    <property type="evidence" value="ECO:0007669"/>
    <property type="project" value="TreeGrafter"/>
</dbReference>
<dbReference type="GO" id="GO:0006302">
    <property type="term" value="P:double-strand break repair"/>
    <property type="evidence" value="ECO:0007669"/>
    <property type="project" value="TreeGrafter"/>
</dbReference>
<dbReference type="KEGG" id="slb:AWJ20_405"/>
<evidence type="ECO:0000256" key="9">
    <source>
        <dbReference type="ARBA" id="ARBA00023172"/>
    </source>
</evidence>
<evidence type="ECO:0000256" key="10">
    <source>
        <dbReference type="ARBA" id="ARBA00023204"/>
    </source>
</evidence>
<keyword evidence="9" id="KW-0233">DNA recombination</keyword>
<reference evidence="14 15" key="1">
    <citation type="submission" date="2016-02" db="EMBL/GenBank/DDBJ databases">
        <title>Complete genome sequence and transcriptome regulation of the pentose utilising yeast Sugiyamaella lignohabitans.</title>
        <authorList>
            <person name="Bellasio M."/>
            <person name="Peymann A."/>
            <person name="Valli M."/>
            <person name="Sipitzky M."/>
            <person name="Graf A."/>
            <person name="Sauer M."/>
            <person name="Marx H."/>
            <person name="Mattanovich D."/>
        </authorList>
    </citation>
    <scope>NUCLEOTIDE SEQUENCE [LARGE SCALE GENOMIC DNA]</scope>
    <source>
        <strain evidence="14 15">CBS 10342</strain>
    </source>
</reference>
<evidence type="ECO:0000256" key="6">
    <source>
        <dbReference type="ARBA" id="ARBA00022763"/>
    </source>
</evidence>
<protein>
    <submittedName>
        <fullName evidence="14">Uncharacterized protein</fullName>
    </submittedName>
</protein>
<keyword evidence="8" id="KW-0460">Magnesium</keyword>
<dbReference type="PANTHER" id="PTHR21077:SF5">
    <property type="entry name" value="CROSSOVER JUNCTION ENDONUCLEASE MMS4"/>
    <property type="match status" value="1"/>
</dbReference>
<keyword evidence="5" id="KW-0255">Endonuclease</keyword>
<name>A0A161HIA9_9ASCO</name>
<dbReference type="GO" id="GO:0031573">
    <property type="term" value="P:mitotic intra-S DNA damage checkpoint signaling"/>
    <property type="evidence" value="ECO:0007669"/>
    <property type="project" value="TreeGrafter"/>
</dbReference>
<evidence type="ECO:0000256" key="2">
    <source>
        <dbReference type="ARBA" id="ARBA00004123"/>
    </source>
</evidence>
<dbReference type="AlphaFoldDB" id="A0A161HIA9"/>
<keyword evidence="15" id="KW-1185">Reference proteome</keyword>
<dbReference type="GO" id="GO:0008821">
    <property type="term" value="F:crossover junction DNA endonuclease activity"/>
    <property type="evidence" value="ECO:0007669"/>
    <property type="project" value="TreeGrafter"/>
</dbReference>
<feature type="compositionally biased region" description="Basic and acidic residues" evidence="13">
    <location>
        <begin position="1"/>
        <end position="17"/>
    </location>
</feature>
<dbReference type="RefSeq" id="XP_018734644.1">
    <property type="nucleotide sequence ID" value="XM_018881100.1"/>
</dbReference>
<dbReference type="EMBL" id="CP014501">
    <property type="protein sequence ID" value="ANB12167.1"/>
    <property type="molecule type" value="Genomic_DNA"/>
</dbReference>
<keyword evidence="3" id="KW-0540">Nuclease</keyword>
<evidence type="ECO:0000256" key="3">
    <source>
        <dbReference type="ARBA" id="ARBA00022722"/>
    </source>
</evidence>
<evidence type="ECO:0000256" key="4">
    <source>
        <dbReference type="ARBA" id="ARBA00022723"/>
    </source>
</evidence>
<evidence type="ECO:0000256" key="12">
    <source>
        <dbReference type="ARBA" id="ARBA00023254"/>
    </source>
</evidence>
<evidence type="ECO:0000256" key="8">
    <source>
        <dbReference type="ARBA" id="ARBA00022842"/>
    </source>
</evidence>
<dbReference type="Gene3D" id="1.10.150.670">
    <property type="entry name" value="Crossover junction endonuclease EME1, DNA-binding domain"/>
    <property type="match status" value="1"/>
</dbReference>
<gene>
    <name evidence="14" type="ORF">AWJ20_405</name>
</gene>
<dbReference type="InterPro" id="IPR033310">
    <property type="entry name" value="Mms4/EME1/EME2"/>
</dbReference>
<dbReference type="InterPro" id="IPR042530">
    <property type="entry name" value="EME1/EME2_C"/>
</dbReference>
<comment type="cofactor">
    <cofactor evidence="1">
        <name>Mg(2+)</name>
        <dbReference type="ChEBI" id="CHEBI:18420"/>
    </cofactor>
</comment>
<dbReference type="GO" id="GO:0000712">
    <property type="term" value="P:resolution of meiotic recombination intermediates"/>
    <property type="evidence" value="ECO:0007669"/>
    <property type="project" value="TreeGrafter"/>
</dbReference>
<evidence type="ECO:0000256" key="1">
    <source>
        <dbReference type="ARBA" id="ARBA00001946"/>
    </source>
</evidence>
<keyword evidence="10" id="KW-0234">DNA repair</keyword>
<evidence type="ECO:0000256" key="13">
    <source>
        <dbReference type="SAM" id="MobiDB-lite"/>
    </source>
</evidence>
<dbReference type="GeneID" id="30036139"/>